<dbReference type="InterPro" id="IPR027640">
    <property type="entry name" value="Kinesin-like_fam"/>
</dbReference>
<evidence type="ECO:0000256" key="4">
    <source>
        <dbReference type="ARBA" id="ARBA00023054"/>
    </source>
</evidence>
<comment type="caution">
    <text evidence="11">The sequence shown here is derived from an EMBL/GenBank/DDBJ whole genome shotgun (WGS) entry which is preliminary data.</text>
</comment>
<sequence>MNKVFLVRYKIEAGLCNKSGMARGEDKKKDTNNITVVVRVRPPIRHEIDKGDYQSVVRIGDDNRTITICENPKALASGDPAELSLFLTHNYTFDYVYGPKSTQSDVYSNTARQAVQSTLEGYNATVLAYGQTSSGKTFTMEGYQGEKRGIIPRSVEEVFQFIESSSEKRRKFLVRASYLQIYKEIVSDLLKPERTSLHIRYDKTKGTFVEGLSEWVVRSPQEVYSLIEKGVSTRATGSTWKNPDSSRSHAVFMLICEQSEIISQEADDGTIKETEVFKIGKLNLVDLAGSERVKETGVSGERSQETKYINLSLFTLCFVITQLVEGNGNHVSYRDSKLTRLLEDSLGGNCKTYFMAMVSPAMINYQETLGTLKYANNAKKIKNHAKINEDLDKEALLRKYERELKQLRKQLATKSQHVVDKRRLLEMEEQRKRAEQDRLAAIKALEQRSREFLREKQEKRKLEERIAMMQSQMLLGGRTIMDTSEFKSAVAQEHARIQQKFQQRMYELEKERHSLQEDMAQVDKYKELLVKQRDIMTALTNKLAERDESIAALEEELLAYDKHQELLDTADEKICELEDALKVKEEENDDVYDRLDRTEKEKNELEELLRDKLPLMVNKEIEKRIKLLKERVEDEDAERMLVLLDRKLDSFADEEEKDDQGLDEEEEEPRLSSDGKDLASLDSDDADEKEKGALHSSDLFDKDRPTPTLQDKIKQQMNDMVASEEYDKLKEEFTKYKEEKEREIEHLKLLRSESDIHKTYDKRMGEFMGTKRRVDDLEKKVRNSTKEKEALLTIFEKKIKVMVDNLVDLLSSPSDSQVALYQSHSLQRLVSVSITALKNSTNGP</sequence>
<evidence type="ECO:0000259" key="10">
    <source>
        <dbReference type="PROSITE" id="PS50067"/>
    </source>
</evidence>
<dbReference type="InterPro" id="IPR036961">
    <property type="entry name" value="Kinesin_motor_dom_sf"/>
</dbReference>
<feature type="coiled-coil region" evidence="8">
    <location>
        <begin position="390"/>
        <end position="472"/>
    </location>
</feature>
<dbReference type="EMBL" id="BQXS01010871">
    <property type="protein sequence ID" value="GKT34809.1"/>
    <property type="molecule type" value="Genomic_DNA"/>
</dbReference>
<dbReference type="SUPFAM" id="SSF52540">
    <property type="entry name" value="P-loop containing nucleoside triphosphate hydrolases"/>
    <property type="match status" value="1"/>
</dbReference>
<keyword evidence="3 6" id="KW-0067">ATP-binding</keyword>
<protein>
    <recommendedName>
        <fullName evidence="7">Kinesin-like protein</fullName>
    </recommendedName>
</protein>
<proteinExistence type="inferred from homology"/>
<dbReference type="InterPro" id="IPR027417">
    <property type="entry name" value="P-loop_NTPase"/>
</dbReference>
<feature type="domain" description="Kinesin motor" evidence="10">
    <location>
        <begin position="33"/>
        <end position="381"/>
    </location>
</feature>
<dbReference type="Gene3D" id="3.40.850.10">
    <property type="entry name" value="Kinesin motor domain"/>
    <property type="match status" value="1"/>
</dbReference>
<evidence type="ECO:0000313" key="11">
    <source>
        <dbReference type="EMBL" id="GKT34809.1"/>
    </source>
</evidence>
<evidence type="ECO:0000256" key="7">
    <source>
        <dbReference type="RuleBase" id="RU000394"/>
    </source>
</evidence>
<keyword evidence="1 7" id="KW-0493">Microtubule</keyword>
<gene>
    <name evidence="11" type="ORF">ADUPG1_008094</name>
</gene>
<evidence type="ECO:0000256" key="9">
    <source>
        <dbReference type="SAM" id="MobiDB-lite"/>
    </source>
</evidence>
<feature type="coiled-coil region" evidence="8">
    <location>
        <begin position="498"/>
        <end position="638"/>
    </location>
</feature>
<dbReference type="PRINTS" id="PR00380">
    <property type="entry name" value="KINESINHEAVY"/>
</dbReference>
<dbReference type="PROSITE" id="PS00411">
    <property type="entry name" value="KINESIN_MOTOR_1"/>
    <property type="match status" value="1"/>
</dbReference>
<keyword evidence="2 6" id="KW-0547">Nucleotide-binding</keyword>
<dbReference type="InterPro" id="IPR019821">
    <property type="entry name" value="Kinesin_motor_CS"/>
</dbReference>
<organism evidence="11 12">
    <name type="scientific">Aduncisulcus paluster</name>
    <dbReference type="NCBI Taxonomy" id="2918883"/>
    <lineage>
        <taxon>Eukaryota</taxon>
        <taxon>Metamonada</taxon>
        <taxon>Carpediemonas-like organisms</taxon>
        <taxon>Aduncisulcus</taxon>
    </lineage>
</organism>
<dbReference type="Proteomes" id="UP001057375">
    <property type="component" value="Unassembled WGS sequence"/>
</dbReference>
<keyword evidence="4 8" id="KW-0175">Coiled coil</keyword>
<feature type="compositionally biased region" description="Basic and acidic residues" evidence="9">
    <location>
        <begin position="688"/>
        <end position="705"/>
    </location>
</feature>
<feature type="compositionally biased region" description="Basic and acidic residues" evidence="9">
    <location>
        <begin position="669"/>
        <end position="679"/>
    </location>
</feature>
<dbReference type="Pfam" id="PF00225">
    <property type="entry name" value="Kinesin"/>
    <property type="match status" value="1"/>
</dbReference>
<dbReference type="PANTHER" id="PTHR47968:SF36">
    <property type="entry name" value="KINESIN HEAVY CHAIN ISOFORM X1"/>
    <property type="match status" value="1"/>
</dbReference>
<dbReference type="InterPro" id="IPR001752">
    <property type="entry name" value="Kinesin_motor_dom"/>
</dbReference>
<evidence type="ECO:0000256" key="2">
    <source>
        <dbReference type="ARBA" id="ARBA00022741"/>
    </source>
</evidence>
<keyword evidence="12" id="KW-1185">Reference proteome</keyword>
<evidence type="ECO:0000256" key="5">
    <source>
        <dbReference type="ARBA" id="ARBA00023175"/>
    </source>
</evidence>
<evidence type="ECO:0000256" key="3">
    <source>
        <dbReference type="ARBA" id="ARBA00022840"/>
    </source>
</evidence>
<evidence type="ECO:0000256" key="8">
    <source>
        <dbReference type="SAM" id="Coils"/>
    </source>
</evidence>
<feature type="region of interest" description="Disordered" evidence="9">
    <location>
        <begin position="653"/>
        <end position="707"/>
    </location>
</feature>
<reference evidence="11" key="1">
    <citation type="submission" date="2022-03" db="EMBL/GenBank/DDBJ databases">
        <title>Draft genome sequence of Aduncisulcus paluster, a free-living microaerophilic Fornicata.</title>
        <authorList>
            <person name="Yuyama I."/>
            <person name="Kume K."/>
            <person name="Tamura T."/>
            <person name="Inagaki Y."/>
            <person name="Hashimoto T."/>
        </authorList>
    </citation>
    <scope>NUCLEOTIDE SEQUENCE</scope>
    <source>
        <strain evidence="11">NY0171</strain>
    </source>
</reference>
<name>A0ABQ5KTQ7_9EUKA</name>
<feature type="binding site" evidence="6">
    <location>
        <begin position="130"/>
        <end position="137"/>
    </location>
    <ligand>
        <name>ATP</name>
        <dbReference type="ChEBI" id="CHEBI:30616"/>
    </ligand>
</feature>
<dbReference type="PROSITE" id="PS50067">
    <property type="entry name" value="KINESIN_MOTOR_2"/>
    <property type="match status" value="1"/>
</dbReference>
<evidence type="ECO:0000256" key="6">
    <source>
        <dbReference type="PROSITE-ProRule" id="PRU00283"/>
    </source>
</evidence>
<dbReference type="PANTHER" id="PTHR47968">
    <property type="entry name" value="CENTROMERE PROTEIN E"/>
    <property type="match status" value="1"/>
</dbReference>
<feature type="compositionally biased region" description="Acidic residues" evidence="9">
    <location>
        <begin position="653"/>
        <end position="668"/>
    </location>
</feature>
<evidence type="ECO:0000256" key="1">
    <source>
        <dbReference type="ARBA" id="ARBA00022701"/>
    </source>
</evidence>
<comment type="similarity">
    <text evidence="6 7">Belongs to the TRAFAC class myosin-kinesin ATPase superfamily. Kinesin family.</text>
</comment>
<evidence type="ECO:0000313" key="12">
    <source>
        <dbReference type="Proteomes" id="UP001057375"/>
    </source>
</evidence>
<accession>A0ABQ5KTQ7</accession>
<dbReference type="CDD" id="cd00106">
    <property type="entry name" value="KISc"/>
    <property type="match status" value="1"/>
</dbReference>
<keyword evidence="5 6" id="KW-0505">Motor protein</keyword>
<dbReference type="SMART" id="SM00129">
    <property type="entry name" value="KISc"/>
    <property type="match status" value="1"/>
</dbReference>